<evidence type="ECO:0000256" key="8">
    <source>
        <dbReference type="ARBA" id="ARBA00022737"/>
    </source>
</evidence>
<feature type="compositionally biased region" description="Polar residues" evidence="15">
    <location>
        <begin position="4365"/>
        <end position="4381"/>
    </location>
</feature>
<evidence type="ECO:0000256" key="13">
    <source>
        <dbReference type="ARBA" id="ARBA00023273"/>
    </source>
</evidence>
<feature type="transmembrane region" description="Helical" evidence="16">
    <location>
        <begin position="3839"/>
        <end position="3858"/>
    </location>
</feature>
<protein>
    <submittedName>
        <fullName evidence="24">Polycystin-1 isoform X1</fullName>
    </submittedName>
</protein>
<dbReference type="PANTHER" id="PTHR46730">
    <property type="entry name" value="POLYCYSTIN-1"/>
    <property type="match status" value="1"/>
</dbReference>
<dbReference type="InterPro" id="IPR000203">
    <property type="entry name" value="GPS"/>
</dbReference>
<feature type="domain" description="PKD" evidence="19">
    <location>
        <begin position="1331"/>
        <end position="1376"/>
    </location>
</feature>
<keyword evidence="8" id="KW-0677">Repeat</keyword>
<keyword evidence="6 16" id="KW-0812">Transmembrane</keyword>
<dbReference type="PRINTS" id="PR00500">
    <property type="entry name" value="POLYCYSTIN1"/>
</dbReference>
<dbReference type="PROSITE" id="PS51111">
    <property type="entry name" value="REJ"/>
    <property type="match status" value="1"/>
</dbReference>
<dbReference type="InterPro" id="IPR035986">
    <property type="entry name" value="PKD_dom_sf"/>
</dbReference>
<keyword evidence="7 17" id="KW-0732">Signal</keyword>
<dbReference type="SMART" id="SM00369">
    <property type="entry name" value="LRR_TYP"/>
    <property type="match status" value="3"/>
</dbReference>
<dbReference type="InterPro" id="IPR042060">
    <property type="entry name" value="PLAT_polycystin1"/>
</dbReference>
<feature type="compositionally biased region" description="Pro residues" evidence="15">
    <location>
        <begin position="4604"/>
        <end position="4640"/>
    </location>
</feature>
<comment type="similarity">
    <text evidence="3">Belongs to the polycystin family.</text>
</comment>
<feature type="domain" description="PKD" evidence="19">
    <location>
        <begin position="1142"/>
        <end position="1215"/>
    </location>
</feature>
<keyword evidence="4" id="KW-1003">Cell membrane</keyword>
<dbReference type="InterPro" id="IPR016187">
    <property type="entry name" value="CTDL_fold"/>
</dbReference>
<keyword evidence="12" id="KW-0325">Glycoprotein</keyword>
<dbReference type="PROSITE" id="PS51450">
    <property type="entry name" value="LRR"/>
    <property type="match status" value="1"/>
</dbReference>
<dbReference type="Pfam" id="PF20519">
    <property type="entry name" value="Polycystin_dom"/>
    <property type="match status" value="1"/>
</dbReference>
<dbReference type="SUPFAM" id="SSF49299">
    <property type="entry name" value="PKD domain"/>
    <property type="match status" value="11"/>
</dbReference>
<feature type="domain" description="PKD" evidence="19">
    <location>
        <begin position="1938"/>
        <end position="1996"/>
    </location>
</feature>
<dbReference type="SMART" id="SM00089">
    <property type="entry name" value="PKD"/>
    <property type="match status" value="14"/>
</dbReference>
<feature type="domain" description="C-type lectin" evidence="18">
    <location>
        <begin position="463"/>
        <end position="576"/>
    </location>
</feature>
<evidence type="ECO:0000313" key="23">
    <source>
        <dbReference type="Proteomes" id="UP001652741"/>
    </source>
</evidence>
<feature type="domain" description="PKD" evidence="19">
    <location>
        <begin position="1853"/>
        <end position="1912"/>
    </location>
</feature>
<feature type="compositionally biased region" description="Low complexity" evidence="15">
    <location>
        <begin position="4641"/>
        <end position="4658"/>
    </location>
</feature>
<dbReference type="PROSITE" id="PS51212">
    <property type="entry name" value="WSC"/>
    <property type="match status" value="1"/>
</dbReference>
<feature type="compositionally biased region" description="Pro residues" evidence="15">
    <location>
        <begin position="4568"/>
        <end position="4578"/>
    </location>
</feature>
<dbReference type="Gene3D" id="3.80.10.10">
    <property type="entry name" value="Ribonuclease Inhibitor"/>
    <property type="match status" value="1"/>
</dbReference>
<feature type="compositionally biased region" description="Basic residues" evidence="15">
    <location>
        <begin position="4687"/>
        <end position="4701"/>
    </location>
</feature>
<dbReference type="SMART" id="SM00308">
    <property type="entry name" value="LH2"/>
    <property type="match status" value="1"/>
</dbReference>
<dbReference type="Pfam" id="PF02010">
    <property type="entry name" value="REJ"/>
    <property type="match status" value="1"/>
</dbReference>
<evidence type="ECO:0000256" key="1">
    <source>
        <dbReference type="ARBA" id="ARBA00004138"/>
    </source>
</evidence>
<dbReference type="InterPro" id="IPR032675">
    <property type="entry name" value="LRR_dom_sf"/>
</dbReference>
<evidence type="ECO:0000256" key="14">
    <source>
        <dbReference type="PROSITE-ProRule" id="PRU00152"/>
    </source>
</evidence>
<keyword evidence="9 16" id="KW-1133">Transmembrane helix</keyword>
<evidence type="ECO:0000256" key="2">
    <source>
        <dbReference type="ARBA" id="ARBA00004651"/>
    </source>
</evidence>
<dbReference type="InterPro" id="IPR013122">
    <property type="entry name" value="PKD1_2_channel"/>
</dbReference>
<feature type="transmembrane region" description="Helical" evidence="16">
    <location>
        <begin position="3227"/>
        <end position="3247"/>
    </location>
</feature>
<dbReference type="PROSITE" id="PS50041">
    <property type="entry name" value="C_TYPE_LECTIN_2"/>
    <property type="match status" value="1"/>
</dbReference>
<dbReference type="PROSITE" id="PS50093">
    <property type="entry name" value="PKD"/>
    <property type="match status" value="11"/>
</dbReference>
<feature type="domain" description="PKD" evidence="19">
    <location>
        <begin position="2192"/>
        <end position="2247"/>
    </location>
</feature>
<feature type="transmembrane region" description="Helical" evidence="16">
    <location>
        <begin position="4189"/>
        <end position="4208"/>
    </location>
</feature>
<evidence type="ECO:0000313" key="24">
    <source>
        <dbReference type="RefSeq" id="XP_045546778.1"/>
    </source>
</evidence>
<evidence type="ECO:0000259" key="18">
    <source>
        <dbReference type="PROSITE" id="PS50041"/>
    </source>
</evidence>
<feature type="region of interest" description="Disordered" evidence="15">
    <location>
        <begin position="4332"/>
        <end position="4394"/>
    </location>
</feature>
<feature type="domain" description="PKD" evidence="19">
    <location>
        <begin position="1501"/>
        <end position="1564"/>
    </location>
</feature>
<feature type="region of interest" description="Disordered" evidence="15">
    <location>
        <begin position="3547"/>
        <end position="3574"/>
    </location>
</feature>
<feature type="compositionally biased region" description="Polar residues" evidence="15">
    <location>
        <begin position="4515"/>
        <end position="4532"/>
    </location>
</feature>
<dbReference type="InterPro" id="IPR002889">
    <property type="entry name" value="WSC_carb-bd"/>
</dbReference>
<evidence type="ECO:0000256" key="17">
    <source>
        <dbReference type="SAM" id="SignalP"/>
    </source>
</evidence>
<keyword evidence="13" id="KW-0966">Cell projection</keyword>
<comment type="caution">
    <text evidence="14">Lacks conserved residue(s) required for the propagation of feature annotation.</text>
</comment>
<dbReference type="InterPro" id="IPR000434">
    <property type="entry name" value="PC1"/>
</dbReference>
<evidence type="ECO:0000259" key="21">
    <source>
        <dbReference type="PROSITE" id="PS51111"/>
    </source>
</evidence>
<dbReference type="CDD" id="cd00037">
    <property type="entry name" value="CLECT"/>
    <property type="match status" value="1"/>
</dbReference>
<feature type="transmembrane region" description="Helical" evidence="16">
    <location>
        <begin position="3752"/>
        <end position="3772"/>
    </location>
</feature>
<dbReference type="CDD" id="cd01752">
    <property type="entry name" value="PLAT_polycystin"/>
    <property type="match status" value="1"/>
</dbReference>
<feature type="transmembrane region" description="Helical" evidence="16">
    <location>
        <begin position="4066"/>
        <end position="4087"/>
    </location>
</feature>
<dbReference type="SUPFAM" id="SSF49723">
    <property type="entry name" value="Lipase/lipooxygenase domain (PLAT/LH2 domain)"/>
    <property type="match status" value="1"/>
</dbReference>
<feature type="compositionally biased region" description="Low complexity" evidence="15">
    <location>
        <begin position="4543"/>
        <end position="4562"/>
    </location>
</feature>
<dbReference type="SMART" id="SM00303">
    <property type="entry name" value="GPS"/>
    <property type="match status" value="1"/>
</dbReference>
<evidence type="ECO:0000256" key="3">
    <source>
        <dbReference type="ARBA" id="ARBA00007200"/>
    </source>
</evidence>
<dbReference type="Proteomes" id="UP001652741">
    <property type="component" value="Chromosome ssa12"/>
</dbReference>
<comment type="subcellular location">
    <subcellularLocation>
        <location evidence="2">Cell membrane</location>
        <topology evidence="2">Multi-pass membrane protein</topology>
    </subcellularLocation>
    <subcellularLocation>
        <location evidence="1">Cell projection</location>
        <location evidence="1">Cilium</location>
    </subcellularLocation>
</comment>
<dbReference type="InterPro" id="IPR022409">
    <property type="entry name" value="PKD/Chitinase_dom"/>
</dbReference>
<feature type="domain" description="PKD" evidence="19">
    <location>
        <begin position="1250"/>
        <end position="1274"/>
    </location>
</feature>
<feature type="domain" description="PKD" evidence="19">
    <location>
        <begin position="343"/>
        <end position="387"/>
    </location>
</feature>
<evidence type="ECO:0000256" key="4">
    <source>
        <dbReference type="ARBA" id="ARBA00022475"/>
    </source>
</evidence>
<dbReference type="Pfam" id="PF01477">
    <property type="entry name" value="PLAT"/>
    <property type="match status" value="1"/>
</dbReference>
<dbReference type="PANTHER" id="PTHR46730:SF3">
    <property type="entry name" value="POLYCYSTIN-1"/>
    <property type="match status" value="1"/>
</dbReference>
<feature type="chain" id="PRO_5045036130" evidence="17">
    <location>
        <begin position="39"/>
        <end position="4715"/>
    </location>
</feature>
<dbReference type="SMART" id="SM00034">
    <property type="entry name" value="CLECT"/>
    <property type="match status" value="1"/>
</dbReference>
<dbReference type="InterPro" id="IPR001024">
    <property type="entry name" value="PLAT/LH2_dom"/>
</dbReference>
<evidence type="ECO:0000256" key="5">
    <source>
        <dbReference type="ARBA" id="ARBA00022614"/>
    </source>
</evidence>
<feature type="signal peptide" evidence="17">
    <location>
        <begin position="1"/>
        <end position="38"/>
    </location>
</feature>
<feature type="transmembrane region" description="Helical" evidence="16">
    <location>
        <begin position="3433"/>
        <end position="3454"/>
    </location>
</feature>
<keyword evidence="23" id="KW-1185">Reference proteome</keyword>
<dbReference type="Gene3D" id="3.10.100.10">
    <property type="entry name" value="Mannose-Binding Protein A, subunit A"/>
    <property type="match status" value="1"/>
</dbReference>
<evidence type="ECO:0000259" key="22">
    <source>
        <dbReference type="PROSITE" id="PS51212"/>
    </source>
</evidence>
<dbReference type="Pfam" id="PF08016">
    <property type="entry name" value="PKD_channel"/>
    <property type="match status" value="1"/>
</dbReference>
<dbReference type="InterPro" id="IPR014010">
    <property type="entry name" value="REJ_dom"/>
</dbReference>
<dbReference type="InterPro" id="IPR006228">
    <property type="entry name" value="Polycystin_cat"/>
</dbReference>
<feature type="transmembrane region" description="Helical" evidence="16">
    <location>
        <begin position="3474"/>
        <end position="3496"/>
    </location>
</feature>
<feature type="transmembrane region" description="Helical" evidence="16">
    <location>
        <begin position="4150"/>
        <end position="4168"/>
    </location>
</feature>
<dbReference type="InterPro" id="IPR000483">
    <property type="entry name" value="Cys-rich_flank_reg_C"/>
</dbReference>
<evidence type="ECO:0000256" key="7">
    <source>
        <dbReference type="ARBA" id="ARBA00022729"/>
    </source>
</evidence>
<dbReference type="NCBIfam" id="TIGR00864">
    <property type="entry name" value="PCC"/>
    <property type="match status" value="1"/>
</dbReference>
<dbReference type="InterPro" id="IPR046791">
    <property type="entry name" value="Polycystin_dom"/>
</dbReference>
<feature type="domain" description="PLAT" evidence="20">
    <location>
        <begin position="3270"/>
        <end position="3385"/>
    </location>
</feature>
<feature type="compositionally biased region" description="Basic and acidic residues" evidence="15">
    <location>
        <begin position="4464"/>
        <end position="4491"/>
    </location>
</feature>
<dbReference type="InterPro" id="IPR001304">
    <property type="entry name" value="C-type_lectin-like"/>
</dbReference>
<reference evidence="24" key="1">
    <citation type="submission" date="2025-08" db="UniProtKB">
        <authorList>
            <consortium name="RefSeq"/>
        </authorList>
    </citation>
    <scope>IDENTIFICATION</scope>
</reference>
<evidence type="ECO:0000256" key="10">
    <source>
        <dbReference type="ARBA" id="ARBA00023069"/>
    </source>
</evidence>
<organism evidence="23 24">
    <name type="scientific">Salmo salar</name>
    <name type="common">Atlantic salmon</name>
    <dbReference type="NCBI Taxonomy" id="8030"/>
    <lineage>
        <taxon>Eukaryota</taxon>
        <taxon>Metazoa</taxon>
        <taxon>Chordata</taxon>
        <taxon>Craniata</taxon>
        <taxon>Vertebrata</taxon>
        <taxon>Euteleostomi</taxon>
        <taxon>Actinopterygii</taxon>
        <taxon>Neopterygii</taxon>
        <taxon>Teleostei</taxon>
        <taxon>Protacanthopterygii</taxon>
        <taxon>Salmoniformes</taxon>
        <taxon>Salmonidae</taxon>
        <taxon>Salmoninae</taxon>
        <taxon>Salmo</taxon>
    </lineage>
</organism>
<feature type="domain" description="WSC" evidence="22">
    <location>
        <begin position="224"/>
        <end position="320"/>
    </location>
</feature>
<dbReference type="Gene3D" id="2.60.60.20">
    <property type="entry name" value="PLAT/LH2 domain"/>
    <property type="match status" value="1"/>
</dbReference>
<name>A0ABM3CJP2_SALSA</name>
<keyword evidence="5" id="KW-0433">Leucine-rich repeat</keyword>
<feature type="transmembrane region" description="Helical" evidence="16">
    <location>
        <begin position="4094"/>
        <end position="4120"/>
    </location>
</feature>
<dbReference type="InterPro" id="IPR002859">
    <property type="entry name" value="PKD/REJ-like"/>
</dbReference>
<dbReference type="Pfam" id="PF00801">
    <property type="entry name" value="PKD"/>
    <property type="match status" value="12"/>
</dbReference>
<keyword evidence="11 16" id="KW-0472">Membrane</keyword>
<evidence type="ECO:0000256" key="6">
    <source>
        <dbReference type="ARBA" id="ARBA00022692"/>
    </source>
</evidence>
<keyword evidence="10" id="KW-0969">Cilium</keyword>
<feature type="domain" description="REJ" evidence="21">
    <location>
        <begin position="2250"/>
        <end position="2986"/>
    </location>
</feature>
<accession>A0ABM3CJP2</accession>
<evidence type="ECO:0000259" key="20">
    <source>
        <dbReference type="PROSITE" id="PS50095"/>
    </source>
</evidence>
<feature type="transmembrane region" description="Helical" evidence="16">
    <location>
        <begin position="4258"/>
        <end position="4280"/>
    </location>
</feature>
<dbReference type="InterPro" id="IPR001611">
    <property type="entry name" value="Leu-rich_rpt"/>
</dbReference>
<evidence type="ECO:0000256" key="12">
    <source>
        <dbReference type="ARBA" id="ARBA00023180"/>
    </source>
</evidence>
<dbReference type="PROSITE" id="PS50095">
    <property type="entry name" value="PLAT"/>
    <property type="match status" value="1"/>
</dbReference>
<evidence type="ECO:0000256" key="16">
    <source>
        <dbReference type="SAM" id="Phobius"/>
    </source>
</evidence>
<evidence type="ECO:0000256" key="9">
    <source>
        <dbReference type="ARBA" id="ARBA00022989"/>
    </source>
</evidence>
<dbReference type="InterPro" id="IPR003591">
    <property type="entry name" value="Leu-rich_rpt_typical-subtyp"/>
</dbReference>
<dbReference type="InterPro" id="IPR016186">
    <property type="entry name" value="C-type_lectin-like/link_sf"/>
</dbReference>
<gene>
    <name evidence="24" type="primary">LOC106591398</name>
</gene>
<dbReference type="CDD" id="cd00146">
    <property type="entry name" value="PKD"/>
    <property type="match status" value="10"/>
</dbReference>
<feature type="domain" description="PKD" evidence="19">
    <location>
        <begin position="1671"/>
        <end position="1733"/>
    </location>
</feature>
<proteinExistence type="inferred from homology"/>
<dbReference type="InterPro" id="IPR013783">
    <property type="entry name" value="Ig-like_fold"/>
</dbReference>
<sequence length="4715" mass="516589">MPFRNGQILSKRKHGASFPKFGLFSSLLFTLCCLEAWGWSPAPGDGGSGRSCGSPCPGNCSCVIAPGSRESCVVNCTNIGLERGPAAGDLPPGTNVLDLSRNRISSLEPSLFDQLTSLRELYLQDNRISVLPRGVFCSRPLSSILDLSNNQITTIEEEICDNLFNLTEIDLSSNPFVCDCKLFRLVSWLQERGVHVRHPENMLCVQPPDLRHQPLLNVSLLTCGLNYAACLEDSDHSGGGSELVIFSSSTPGNFSREECNSVCYGASQRYGGLGARRECLCSTNYEPNRISEAQCSAACTKPHVMKECGWTLAHDVFAVDFAASLPRFPPVSVHSSAHLSILSSVTPVTLSWDFGDLSPRVNATETVDMTTRHKYAVPGRYPVSVTAWAGPKEVCVRREVRVTLPPRLELHCPPLTVANQSLGVRLVSWGGEGVAVDWRITKDGQEAARATPFCPRDAVFHADSSQCFQLVPGEFSWSEARRQCSSTGGDLAVVRTDALRRLLACRVTQERGVWLGLSDVDSPGSLRWVGGSEALEGEGGGRDRATLVRGKVCVSLDHTALPSSHPCSTKRAYVCQYSPQVRVPDAGVYLVGLAVFPSHRPLCSPVPTLLSVPEPPARSIELVLFPALGFVQAGRVSSVEFICQELSSHTQLVLQIYRPHCDQHPGLTLLLPGCGGPLCHPVALCVSMETSTSTPLPSTSCPPPQQWCPFLGRCLPLASPCHPGSCANCTQADTLPPGALRPSYSLVDEVVVTLPAGPVTHILMRERVEDLLVSPGDIIGLQHDAGPASLLRCDPSPQSPWRQPILALNQSDWLWANSNQSEGSVDLDQSVEITLEDVRGGGWAVDMVCPIRVLYVGHSETQLQGSQLSSGLPQPGLYSLEVTSDDPAFPVTASCPVRVVPPLGLTVLHPPSQNGTYYFRPNQTVVLLRVHSQYGAKVHWQGSNQSVLFQDHCPPDFLPTVGECRGAGRAGEPGRGGEDQSHSLFAVIDLGLGEERGPVVVNLSAHSEVTEASLSLLVGVEEPLRGLVVQPHPRHRVLMESVVSYTAAVEGGSNPTFKWTVDDKPYFTYYNTVLNIIYQNPAVYKLSVTAMNHVSNLTDHFNVTVDRMNPMVNLTVTGVPGVVTQGSDQFLTTSVVLDMSVDATFRWSFGDGGYQEYDFKPPYNSSLFPPLPDSPTQVLLPNKVKYKYPQPGVYTVLVSVSNHYENRTQRIDMHVYSVLTHVDIETEPRLLQAGQPAAFEAHALPSAYGIVYTWDFGDGSASREGPQRRVNHTYGVGHSGVHNVCVSVNNTISWTEACAEMLVYEEIKGLTATSSAPTELNTPTMVSAHLEAGNNVTWSFDMGDGSVVTTAGSEVPHTYVKDGNYTVNVTAWNAVSARWTLVPVQVFVLQVVRLEPAGCVQELTQVDFQAFVSGNASSHLYEWSFGDGTPNQTHRGSPRISHSYWGSGDYHLSLLLSSGVNKANFFAWVCVQPAVSNVTLTPEKRNFRLGEESRFRASAWPDFDYTYLWDFGVIDDSTPVQGHKDMVFTYKNPGQYLVTVTVSNNISCSNDSVLIQIQRPVGLVLIQHNGTRSNNLTLREVYLFTTSSLAPASLYTWDFGDGMPLTPGPNVTHAYNVSGDFNVTLTAANPVSSNHTRVAVAVLAPIRGLVVNADRVNVPINATVNFKAHLEEGDGVRFSWNLCDGCTPRLQEWKTHYTFRSVGTYNVIVTAESDVGSAQASVYIYVLRELEGLQIQPEEEMGGERGCCYATNRVLHLQAALREGTNMSFSWNLLRELAPVSTALNLSGKTIPVNFSTPGPCDVFLRATNLLGTLTVNRTIQFLDPVGELYLETSVNPVAVNSSTNLTVLASKGSDLQYRWSVDEGALGWNEPSVVHWFTGPGMKVVTVEVSNEVSAETVSKFIDVQEVVTGVTFSTNVTEQNFVATGVNVSLHGELRTGTNVSWTWLLLGRTEMGRRVSHVFQEPGPFTVMLNATNDVSGEGFSRELTVQDKIQGLELRASKRIAAVGERVEFTIAKASGTNVSFILSICGDSTVISLNQTYVHQFSRVDTYMVNLSAHNQVSSEWRHLQVEVMEPVSRLSILDCCDAAMPVGVKKTFVADILTGNPVTFLWTFDLNHHPLPHIGKEVTYNPDQAGSLTIYLRVFNLLNGQNITKHIQVQNVLTEARVEAQPRDTFINKTVMLTVGITPQSTPVTYLWDFKDGSAPRLSATSSVEHVYASPGQYLVQVNCSNLVSWVVARVEVTIRVLECEEPEVQVVQAPRLAIWRYQPTLVEASVDLKACIRYGAQYLWEIFSTPHCNYDHSGAAPLASKIPLPGEVDVRRLQLSVPKMALRSGNYSLVFSLSYQGVPLRKAACLQLTVMAARLVPIIEGGTYRVSSRTQDLQLSAEQSYDPNMNLDSQSLLYYHWDCVTTSKGPLYCSSLNFGLGSSGPVLGIPGSELQADVEYTFRLTVRKEGMAPESTTQTVMVQSGRIPMVYLECVSCKARSIFEVSQNSYVYLAGTCTNCHHFHRGRWTAVTHRKETLVLDSSSTTTGCDGMNLVLRQGILRDGDSYVFTLHVTDGNMDREGVASITLQPNMPPEGGQCDIRTRGGGEGGPIRTLVDRVHFNCSGYSDLGASETPLLYSLLVTRCSDMHCEEFCVYKGTSPEHSAFLPPGFRSGRYRVSASITVEDHQGAASIALNNSVEVVLPDSPPGYSSLPHWLSELTSTTLRQLLKQGDSQRVRELSLVLITVLNEYEQTRQSPIVSRAEHGYRVIVRSDITRALTALDLTTVNDIQQTSAALAQCTVRRGKRGERKAVSGEFICEECQNSTLNKLESMLDILQTDSKQGTVTPTEIADNILNIMGDLIHQVSQSASQQLLGPPYPDRHLDSSLGPGLSSLPQPHHLFPPEAHPLRVAAKAYNLSSALMRILMHARVLNEEPLVLRGTEIAATGKRADPQSLFCYQDDDSPECRRFSIPRAFNNSLSRVATSVVQLMFQVEPNPFPFNFVANYTVSTEVASMEFRAENGSQIPISDLDDNQAITVAVNNGSATDSNGEGVTGVPLAGAINVSRCDSVIVRVSAGNSNQQAGLFIQLNFTTLDDGDPSIMAYLHSSNWPNEFNFTDRKRITLSMTRGRDLDHRKYTFFLSPESHDTTLDYYVNVTTGCTTDSPSAGVRLEVGVFASLCQYFSESAKLWRTDGMVPLAETNASRAVCSTRHLTAFAASLFVPPDAVTFIRPERGGPSLVVLLTCVVGLLCYAVAAAILHKLDQLDLRRAGTVPLCGHDGTFKYEVQVKTGFSRGAGTSAHVGISVYGCEGRSGHRHLDSPGAFARNGLDIFHIATETSLGSVWKIRVWHDNKGLSPAWKLQYVLVKDLQTGSSYYFLVEEWLSVDNERTDGRVEIEVEASEEAELRRLPRLLNWELQRALCESHLWLSLWERPVRSPFTRLQRATCSALLLQLCLLANTMWYSTVANRSYSSVAVSRLVVVDVETVAVGVVSCLVIYPLYLLVFTLFRMSRSKCVSVEQVPSSQVDQESVEIDDFLDNSMAGSSFLIFNGVPRETYSEETNVDLPPTPSTKSVQSWGVVQEEDDDEERDWPELLSDMSEVGGAGLGAGLPKLKRGQGSRHLGVDMTLHPDDDNFTHRNKYFTSSDEDLIKRILADGQLQVSHLCDPQHFFSQTADSEMADLSSIFGDKTEVVLLQKLNEPLSLGAVKREPPKTAFTSRTVVTDVCSPRRFPPWCGQAALWGSWAGLVLANGLSVWAGRGFSDAVALMWLISCIGSFLSSCLLLEPIKVLLEGLYYALWVKRLRPEDQDVLVECPRVDRVVQRVPRVRPPQGFALSQARQQARKVHMLHNMLKNFLVYMLFLMVVLLLNYSDTTKDTHSLRLRTQLQLTLHTPDQANISRREDVWAWLSGSLLPRLLDGPTLMQETGSVLLGTPRLRQIRDVRLSSPGTIHGAGAAGWGEGLTGSAVHRKLTQNWTLHTADDNGAWRWGQVMVYGSGGFVQQLNRNIEQTRTSLQYLQQLHWMDHMTRAVFVEFSLYNTNTDLLAVFSFLFEFPVSEHTQSSLDFLTFRLQPITGLDLQLQLTMLLFSLVVYLCVCAVLDMMREGWVYLLCPWRLLGGCSLALAACVCGLHISRCAAAGRLWASYLRQRDGYTDFYPLARQSQAYTLLSAMLLFILVLKASHQLRFLREWAVFGRALRRSVWELIGTGLVLLVLLLAYSHTGHLLFHSVMDGYGSVSSACLSLLGAGGRGLLSLRPSSTTTGPSSSASSLVFHASFAVLRLALLWLVTSALLRNYRRARAELYRPVVDLQDYEMVELFLRRLKMWMGLSRTKEFRHKVRFEGMELPPSRSSSTSDCKSLCLPPLDGSESPPSPGSLDGTSEASWRPTSSSPCSLTEAPGMGLSLGLGPGGLGPGALAGGTTWRERAETEATLKRLLPTLDALLHQLDRVTVATEDLYRTECVLERVQRKGRGPRGRRGEKERRKSREGRGGKGKGDEKDSAGRRERKGGQKKVNTVVGVVGMGQPKDTGNSGANPKHTPTSALKSTPVLVPPSISTPAPKSTPVPVTTPISTPAMKSAPDPTPISTPAPKPTLESTPIPDPKCTPVSTHIISPALTPAPAPVPFSTPALPSTPAPVPLSTPALPSTPAPVPLSTPALPSTPAPSSSTPAPREWDPPTERETLPPSSLFNHPAHTTTIPTRKRKRKPPPLKNKVHPNPDRHVSGHPKP</sequence>
<dbReference type="SUPFAM" id="SSF56436">
    <property type="entry name" value="C-type lectin-like"/>
    <property type="match status" value="1"/>
</dbReference>
<dbReference type="SMART" id="SM00082">
    <property type="entry name" value="LRRCT"/>
    <property type="match status" value="1"/>
</dbReference>
<dbReference type="SMART" id="SM00321">
    <property type="entry name" value="WSC"/>
    <property type="match status" value="1"/>
</dbReference>
<feature type="region of interest" description="Disordered" evidence="15">
    <location>
        <begin position="4456"/>
        <end position="4715"/>
    </location>
</feature>
<dbReference type="RefSeq" id="XP_045546778.1">
    <property type="nucleotide sequence ID" value="XM_045690822.1"/>
</dbReference>
<feature type="domain" description="PKD" evidence="19">
    <location>
        <begin position="1580"/>
        <end position="1649"/>
    </location>
</feature>
<dbReference type="GeneID" id="106591398"/>
<feature type="domain" description="PKD" evidence="19">
    <location>
        <begin position="1405"/>
        <end position="1478"/>
    </location>
</feature>
<dbReference type="Pfam" id="PF13855">
    <property type="entry name" value="LRR_8"/>
    <property type="match status" value="1"/>
</dbReference>
<dbReference type="InterPro" id="IPR000601">
    <property type="entry name" value="PKD_dom"/>
</dbReference>
<evidence type="ECO:0000256" key="11">
    <source>
        <dbReference type="ARBA" id="ARBA00023136"/>
    </source>
</evidence>
<dbReference type="Pfam" id="PF00059">
    <property type="entry name" value="Lectin_C"/>
    <property type="match status" value="1"/>
</dbReference>
<dbReference type="InterPro" id="IPR036392">
    <property type="entry name" value="PLAT/LH2_dom_sf"/>
</dbReference>
<evidence type="ECO:0000259" key="19">
    <source>
        <dbReference type="PROSITE" id="PS50093"/>
    </source>
</evidence>
<dbReference type="Gene3D" id="2.60.40.10">
    <property type="entry name" value="Immunoglobulins"/>
    <property type="match status" value="8"/>
</dbReference>
<feature type="compositionally biased region" description="Basic and acidic residues" evidence="15">
    <location>
        <begin position="4659"/>
        <end position="4669"/>
    </location>
</feature>
<dbReference type="SUPFAM" id="SSF52058">
    <property type="entry name" value="L domain-like"/>
    <property type="match status" value="1"/>
</dbReference>
<evidence type="ECO:0000256" key="15">
    <source>
        <dbReference type="SAM" id="MobiDB-lite"/>
    </source>
</evidence>